<evidence type="ECO:0000256" key="5">
    <source>
        <dbReference type="ARBA" id="ARBA00022801"/>
    </source>
</evidence>
<dbReference type="Gene3D" id="3.20.20.300">
    <property type="entry name" value="Glycoside hydrolase, family 3, N-terminal domain"/>
    <property type="match status" value="1"/>
</dbReference>
<dbReference type="InterPro" id="IPR019800">
    <property type="entry name" value="Glyco_hydro_3_AS"/>
</dbReference>
<evidence type="ECO:0000256" key="8">
    <source>
        <dbReference type="SAM" id="SignalP"/>
    </source>
</evidence>
<dbReference type="Gene3D" id="2.60.40.10">
    <property type="entry name" value="Immunoglobulins"/>
    <property type="match status" value="1"/>
</dbReference>
<evidence type="ECO:0000256" key="4">
    <source>
        <dbReference type="ARBA" id="ARBA00022729"/>
    </source>
</evidence>
<dbReference type="SMART" id="SM01217">
    <property type="entry name" value="Fn3_like"/>
    <property type="match status" value="1"/>
</dbReference>
<dbReference type="RefSeq" id="WP_162799670.1">
    <property type="nucleotide sequence ID" value="NZ_JBHSJF010000005.1"/>
</dbReference>
<comment type="similarity">
    <text evidence="2 7">Belongs to the glycosyl hydrolase 3 family.</text>
</comment>
<name>A0ABV9YXF2_9HYPH</name>
<feature type="chain" id="PRO_5047421516" description="beta-glucosidase" evidence="8">
    <location>
        <begin position="21"/>
        <end position="735"/>
    </location>
</feature>
<protein>
    <recommendedName>
        <fullName evidence="3">beta-glucosidase</fullName>
        <ecNumber evidence="3">3.2.1.21</ecNumber>
    </recommendedName>
</protein>
<evidence type="ECO:0000256" key="7">
    <source>
        <dbReference type="RuleBase" id="RU361161"/>
    </source>
</evidence>
<reference evidence="11" key="1">
    <citation type="journal article" date="2019" name="Int. J. Syst. Evol. Microbiol.">
        <title>The Global Catalogue of Microorganisms (GCM) 10K type strain sequencing project: providing services to taxonomists for standard genome sequencing and annotation.</title>
        <authorList>
            <consortium name="The Broad Institute Genomics Platform"/>
            <consortium name="The Broad Institute Genome Sequencing Center for Infectious Disease"/>
            <person name="Wu L."/>
            <person name="Ma J."/>
        </authorList>
    </citation>
    <scope>NUCLEOTIDE SEQUENCE [LARGE SCALE GENOMIC DNA]</scope>
    <source>
        <strain evidence="11">CGMCC 1.16444</strain>
    </source>
</reference>
<dbReference type="PANTHER" id="PTHR30620:SF16">
    <property type="entry name" value="LYSOSOMAL BETA GLUCOSIDASE"/>
    <property type="match status" value="1"/>
</dbReference>
<dbReference type="InterPro" id="IPR036962">
    <property type="entry name" value="Glyco_hydro_3_N_sf"/>
</dbReference>
<dbReference type="EC" id="3.2.1.21" evidence="3"/>
<keyword evidence="6 7" id="KW-0326">Glycosidase</keyword>
<accession>A0ABV9YXF2</accession>
<gene>
    <name evidence="10" type="primary">bglX</name>
    <name evidence="10" type="ORF">ACFPFW_05855</name>
</gene>
<dbReference type="PANTHER" id="PTHR30620">
    <property type="entry name" value="PERIPLASMIC BETA-GLUCOSIDASE-RELATED"/>
    <property type="match status" value="1"/>
</dbReference>
<dbReference type="Pfam" id="PF14310">
    <property type="entry name" value="Fn3-like"/>
    <property type="match status" value="1"/>
</dbReference>
<dbReference type="Gene3D" id="3.40.50.1700">
    <property type="entry name" value="Glycoside hydrolase family 3 C-terminal domain"/>
    <property type="match status" value="1"/>
</dbReference>
<keyword evidence="4 8" id="KW-0732">Signal</keyword>
<dbReference type="Pfam" id="PF00933">
    <property type="entry name" value="Glyco_hydro_3"/>
    <property type="match status" value="1"/>
</dbReference>
<evidence type="ECO:0000313" key="11">
    <source>
        <dbReference type="Proteomes" id="UP001595796"/>
    </source>
</evidence>
<dbReference type="SUPFAM" id="SSF52279">
    <property type="entry name" value="Beta-D-glucan exohydrolase, C-terminal domain"/>
    <property type="match status" value="1"/>
</dbReference>
<proteinExistence type="inferred from homology"/>
<evidence type="ECO:0000313" key="10">
    <source>
        <dbReference type="EMBL" id="MFC5067538.1"/>
    </source>
</evidence>
<organism evidence="10 11">
    <name type="scientific">Flaviflagellibacter deserti</name>
    <dbReference type="NCBI Taxonomy" id="2267266"/>
    <lineage>
        <taxon>Bacteria</taxon>
        <taxon>Pseudomonadati</taxon>
        <taxon>Pseudomonadota</taxon>
        <taxon>Alphaproteobacteria</taxon>
        <taxon>Hyphomicrobiales</taxon>
        <taxon>Flaviflagellibacter</taxon>
    </lineage>
</organism>
<dbReference type="SUPFAM" id="SSF51445">
    <property type="entry name" value="(Trans)glycosidases"/>
    <property type="match status" value="1"/>
</dbReference>
<sequence length="735" mass="79061">MRFIIPLAAAFVTLSLSALAQDAPPDIHARVDDLVQRMTLDEKIGQLNLIGADLAINGDQVQRGATGALIGFLDTPTMARLQKEARDSRLGIPVLIGLDAVHGFRTLFPLPLAEAASFDLDLARRTSELAAREASIAGANWTYAPMVDFSRDVRWGRIIEGSGEDPLLVTQFAKARVEGFRKGGLAVSLKHYAGYGAVEAGRDYEQTPIPPAELWDLHLPPFRAGIEAGAENVMSALTVLNGIPASSNRWLLDDVLRRDLGFDGMVVSDWATVPGIVKQGTAANDADAVEQQIMAGVDMDMTSGAYARELPALLQSGRVPMARLDEAVRRVLTMKARMGLFEKPPVDPAAADKAAVTPEMRAAARDAAARTFILLRNHGNLLPIRPETKRIALIGPFADNPLDQLGPHEARGRADEAVTIRTGLTERANKAGAEIVYAQGCDAKCETENGFAAAIDAAKSADLVVTVLGEKMEHSGEGASRATLDFLGRQYALLDALIATGRPVVLVINGGRPLDITRYADRIPAILMTWFPGTEGGNAVADVLFGDIAPSAKLPVSWPRSVGQVPIHYDRVAVGRPASDGNRFALRYLDQDLAPLYPFGYGLTYTGFAYSDLAVTTPSLPVTGTVEVRIRLTNTGQREGTEIVQLYVRDEVASRAPPMRRLKAYQRVTLKAGQAQDVTLRLTASDLGFHLDDGTYVVEPGRFKVWVGTNSDATLEGSFELTSGLRRATNESGGP</sequence>
<keyword evidence="11" id="KW-1185">Reference proteome</keyword>
<dbReference type="PRINTS" id="PR00133">
    <property type="entry name" value="GLHYDRLASE3"/>
</dbReference>
<evidence type="ECO:0000259" key="9">
    <source>
        <dbReference type="SMART" id="SM01217"/>
    </source>
</evidence>
<evidence type="ECO:0000256" key="3">
    <source>
        <dbReference type="ARBA" id="ARBA00012744"/>
    </source>
</evidence>
<comment type="catalytic activity">
    <reaction evidence="1">
        <text>Hydrolysis of terminal, non-reducing beta-D-glucosyl residues with release of beta-D-glucose.</text>
        <dbReference type="EC" id="3.2.1.21"/>
    </reaction>
</comment>
<evidence type="ECO:0000256" key="6">
    <source>
        <dbReference type="ARBA" id="ARBA00023295"/>
    </source>
</evidence>
<dbReference type="InterPro" id="IPR036881">
    <property type="entry name" value="Glyco_hydro_3_C_sf"/>
</dbReference>
<feature type="signal peptide" evidence="8">
    <location>
        <begin position="1"/>
        <end position="20"/>
    </location>
</feature>
<dbReference type="PROSITE" id="PS00775">
    <property type="entry name" value="GLYCOSYL_HYDROL_F3"/>
    <property type="match status" value="1"/>
</dbReference>
<dbReference type="InterPro" id="IPR017853">
    <property type="entry name" value="GH"/>
</dbReference>
<dbReference type="EMBL" id="JBHSJF010000005">
    <property type="protein sequence ID" value="MFC5067538.1"/>
    <property type="molecule type" value="Genomic_DNA"/>
</dbReference>
<keyword evidence="5 7" id="KW-0378">Hydrolase</keyword>
<dbReference type="InterPro" id="IPR051915">
    <property type="entry name" value="Cellulose_Degrad_GH3"/>
</dbReference>
<dbReference type="InterPro" id="IPR026891">
    <property type="entry name" value="Fn3-like"/>
</dbReference>
<dbReference type="InterPro" id="IPR001764">
    <property type="entry name" value="Glyco_hydro_3_N"/>
</dbReference>
<comment type="caution">
    <text evidence="10">The sequence shown here is derived from an EMBL/GenBank/DDBJ whole genome shotgun (WGS) entry which is preliminary data.</text>
</comment>
<dbReference type="InterPro" id="IPR013783">
    <property type="entry name" value="Ig-like_fold"/>
</dbReference>
<dbReference type="NCBIfam" id="NF011678">
    <property type="entry name" value="PRK15098.1"/>
    <property type="match status" value="1"/>
</dbReference>
<dbReference type="Proteomes" id="UP001595796">
    <property type="component" value="Unassembled WGS sequence"/>
</dbReference>
<dbReference type="GO" id="GO:0008422">
    <property type="term" value="F:beta-glucosidase activity"/>
    <property type="evidence" value="ECO:0007669"/>
    <property type="project" value="UniProtKB-EC"/>
</dbReference>
<dbReference type="Pfam" id="PF01915">
    <property type="entry name" value="Glyco_hydro_3_C"/>
    <property type="match status" value="1"/>
</dbReference>
<dbReference type="InterPro" id="IPR002772">
    <property type="entry name" value="Glyco_hydro_3_C"/>
</dbReference>
<evidence type="ECO:0000256" key="1">
    <source>
        <dbReference type="ARBA" id="ARBA00000448"/>
    </source>
</evidence>
<feature type="domain" description="Fibronectin type III-like" evidence="9">
    <location>
        <begin position="642"/>
        <end position="711"/>
    </location>
</feature>
<evidence type="ECO:0000256" key="2">
    <source>
        <dbReference type="ARBA" id="ARBA00005336"/>
    </source>
</evidence>